<name>A0A9P7YNT1_9HELO</name>
<dbReference type="PROSITE" id="PS00108">
    <property type="entry name" value="PROTEIN_KINASE_ST"/>
    <property type="match status" value="1"/>
</dbReference>
<feature type="domain" description="Protein kinase" evidence="8">
    <location>
        <begin position="249"/>
        <end position="519"/>
    </location>
</feature>
<keyword evidence="4" id="KW-0547">Nucleotide-binding</keyword>
<dbReference type="PANTHER" id="PTHR24346">
    <property type="entry name" value="MAP/MICROTUBULE AFFINITY-REGULATING KINASE"/>
    <property type="match status" value="1"/>
</dbReference>
<sequence>MGDTASWVSTEPSTRVRLEREAESRLIDNPNSEQPSSVDLANALARQLEAEGRFARLVPQNRNAREAFQRSVQIAREGAFQHHAQFIHAEERDNADPLEREDYFVFSLGLLPEFPALGWRIGKGRSNKPNHSVDILVHDGEGVAGVHARFCWVKGGGGFFLVADNLRDVPVMLNGETLKRNALSMRLIPFRNSISIGECNFSVQFQERSSSQEEQFQVELSAFYAKVMRENAPLLLPTPSGHETTIGNWIVRNPLASGSYGRVSLVSHMHTGQPAAAKELWRTERNRNSVDREVYIAKHLGKYKHKRLGVPFEFYHKKIVDKAERARYAKMLDENWSPGHADAIDLHILYSPLSTSNFLALIKSKASLDTRTQLFAQVLDGIAFLHSLGIAHRDIKPGNLTVRSYDPPDAQIIDFGCATRDPSTIYDRPGTIPYLAPEQVEGKHHDRTVDYWACALVGAELVGLRRKSNERIAGESYAHLCAWLDEQPSLPLIKVAQEMLQVEPTKRLTAADALVKYLLAFHEVNKGRKRVGDMNGVSSSKGVKAA</sequence>
<evidence type="ECO:0000256" key="3">
    <source>
        <dbReference type="ARBA" id="ARBA00022679"/>
    </source>
</evidence>
<reference evidence="9" key="1">
    <citation type="journal article" date="2021" name="IMA Fungus">
        <title>Genomic characterization of three marine fungi, including Emericellopsis atlantica sp. nov. with signatures of a generalist lifestyle and marine biomass degradation.</title>
        <authorList>
            <person name="Hagestad O.C."/>
            <person name="Hou L."/>
            <person name="Andersen J.H."/>
            <person name="Hansen E.H."/>
            <person name="Altermark B."/>
            <person name="Li C."/>
            <person name="Kuhnert E."/>
            <person name="Cox R.J."/>
            <person name="Crous P.W."/>
            <person name="Spatafora J.W."/>
            <person name="Lail K."/>
            <person name="Amirebrahimi M."/>
            <person name="Lipzen A."/>
            <person name="Pangilinan J."/>
            <person name="Andreopoulos W."/>
            <person name="Hayes R.D."/>
            <person name="Ng V."/>
            <person name="Grigoriev I.V."/>
            <person name="Jackson S.A."/>
            <person name="Sutton T.D.S."/>
            <person name="Dobson A.D.W."/>
            <person name="Rama T."/>
        </authorList>
    </citation>
    <scope>NUCLEOTIDE SEQUENCE</scope>
    <source>
        <strain evidence="9">TRa018bII</strain>
    </source>
</reference>
<gene>
    <name evidence="9" type="ORF">BJ875DRAFT_167981</name>
</gene>
<organism evidence="9 10">
    <name type="scientific">Amylocarpus encephaloides</name>
    <dbReference type="NCBI Taxonomy" id="45428"/>
    <lineage>
        <taxon>Eukaryota</taxon>
        <taxon>Fungi</taxon>
        <taxon>Dikarya</taxon>
        <taxon>Ascomycota</taxon>
        <taxon>Pezizomycotina</taxon>
        <taxon>Leotiomycetes</taxon>
        <taxon>Helotiales</taxon>
        <taxon>Helotiales incertae sedis</taxon>
        <taxon>Amylocarpus</taxon>
    </lineage>
</organism>
<dbReference type="InterPro" id="IPR008271">
    <property type="entry name" value="Ser/Thr_kinase_AS"/>
</dbReference>
<dbReference type="CDD" id="cd00180">
    <property type="entry name" value="PKc"/>
    <property type="match status" value="1"/>
</dbReference>
<feature type="region of interest" description="Disordered" evidence="7">
    <location>
        <begin position="1"/>
        <end position="37"/>
    </location>
</feature>
<evidence type="ECO:0000256" key="4">
    <source>
        <dbReference type="ARBA" id="ARBA00022741"/>
    </source>
</evidence>
<evidence type="ECO:0000259" key="8">
    <source>
        <dbReference type="PROSITE" id="PS50011"/>
    </source>
</evidence>
<evidence type="ECO:0000313" key="10">
    <source>
        <dbReference type="Proteomes" id="UP000824998"/>
    </source>
</evidence>
<evidence type="ECO:0000256" key="6">
    <source>
        <dbReference type="ARBA" id="ARBA00022840"/>
    </source>
</evidence>
<dbReference type="Gene3D" id="3.30.200.20">
    <property type="entry name" value="Phosphorylase Kinase, domain 1"/>
    <property type="match status" value="1"/>
</dbReference>
<evidence type="ECO:0000256" key="2">
    <source>
        <dbReference type="ARBA" id="ARBA00022527"/>
    </source>
</evidence>
<dbReference type="GO" id="GO:0005524">
    <property type="term" value="F:ATP binding"/>
    <property type="evidence" value="ECO:0007669"/>
    <property type="project" value="UniProtKB-KW"/>
</dbReference>
<dbReference type="Proteomes" id="UP000824998">
    <property type="component" value="Unassembled WGS sequence"/>
</dbReference>
<dbReference type="OrthoDB" id="5979581at2759"/>
<comment type="caution">
    <text evidence="9">The sequence shown here is derived from an EMBL/GenBank/DDBJ whole genome shotgun (WGS) entry which is preliminary data.</text>
</comment>
<dbReference type="InterPro" id="IPR000719">
    <property type="entry name" value="Prot_kinase_dom"/>
</dbReference>
<dbReference type="GO" id="GO:0005737">
    <property type="term" value="C:cytoplasm"/>
    <property type="evidence" value="ECO:0007669"/>
    <property type="project" value="TreeGrafter"/>
</dbReference>
<dbReference type="EMBL" id="MU251390">
    <property type="protein sequence ID" value="KAG9237244.1"/>
    <property type="molecule type" value="Genomic_DNA"/>
</dbReference>
<evidence type="ECO:0000256" key="5">
    <source>
        <dbReference type="ARBA" id="ARBA00022777"/>
    </source>
</evidence>
<evidence type="ECO:0000256" key="1">
    <source>
        <dbReference type="ARBA" id="ARBA00010791"/>
    </source>
</evidence>
<dbReference type="InterPro" id="IPR011009">
    <property type="entry name" value="Kinase-like_dom_sf"/>
</dbReference>
<comment type="similarity">
    <text evidence="1">Belongs to the protein kinase superfamily. CAMK Ser/Thr protein kinase family. NIM1 subfamily.</text>
</comment>
<dbReference type="GO" id="GO:0004674">
    <property type="term" value="F:protein serine/threonine kinase activity"/>
    <property type="evidence" value="ECO:0007669"/>
    <property type="project" value="UniProtKB-KW"/>
</dbReference>
<dbReference type="PANTHER" id="PTHR24346:SF82">
    <property type="entry name" value="KP78A-RELATED"/>
    <property type="match status" value="1"/>
</dbReference>
<feature type="compositionally biased region" description="Polar residues" evidence="7">
    <location>
        <begin position="1"/>
        <end position="13"/>
    </location>
</feature>
<dbReference type="Pfam" id="PF00069">
    <property type="entry name" value="Pkinase"/>
    <property type="match status" value="1"/>
</dbReference>
<evidence type="ECO:0000313" key="9">
    <source>
        <dbReference type="EMBL" id="KAG9237244.1"/>
    </source>
</evidence>
<keyword evidence="10" id="KW-1185">Reference proteome</keyword>
<dbReference type="AlphaFoldDB" id="A0A9P7YNT1"/>
<keyword evidence="5 9" id="KW-0418">Kinase</keyword>
<keyword evidence="3" id="KW-0808">Transferase</keyword>
<dbReference type="Gene3D" id="1.10.510.10">
    <property type="entry name" value="Transferase(Phosphotransferase) domain 1"/>
    <property type="match status" value="1"/>
</dbReference>
<accession>A0A9P7YNT1</accession>
<feature type="compositionally biased region" description="Basic and acidic residues" evidence="7">
    <location>
        <begin position="14"/>
        <end position="26"/>
    </location>
</feature>
<keyword evidence="2" id="KW-0723">Serine/threonine-protein kinase</keyword>
<protein>
    <submittedName>
        <fullName evidence="9">Kinase-like domain-containing protein</fullName>
    </submittedName>
</protein>
<evidence type="ECO:0000256" key="7">
    <source>
        <dbReference type="SAM" id="MobiDB-lite"/>
    </source>
</evidence>
<keyword evidence="6" id="KW-0067">ATP-binding</keyword>
<dbReference type="PROSITE" id="PS50011">
    <property type="entry name" value="PROTEIN_KINASE_DOM"/>
    <property type="match status" value="1"/>
</dbReference>
<dbReference type="SUPFAM" id="SSF56112">
    <property type="entry name" value="Protein kinase-like (PK-like)"/>
    <property type="match status" value="1"/>
</dbReference>
<dbReference type="SMART" id="SM00220">
    <property type="entry name" value="S_TKc"/>
    <property type="match status" value="1"/>
</dbReference>
<proteinExistence type="inferred from homology"/>
<dbReference type="GO" id="GO:0035556">
    <property type="term" value="P:intracellular signal transduction"/>
    <property type="evidence" value="ECO:0007669"/>
    <property type="project" value="TreeGrafter"/>
</dbReference>